<protein>
    <recommendedName>
        <fullName evidence="3">DUF488 domain-containing protein</fullName>
    </recommendedName>
</protein>
<sequence>MSDALRLATCTFQEFAPHMGTPVRTTAGHPRFSLSYQLGGHARLVTPSWNLVRANLAADAYEFQYRRQLTAAGVDAIRDELTAIAGAFDLDAPAVLLCFDRLNKPGQWCHRTMLAAWWTEHTGDLVPELGAQPARPNPTLFDF</sequence>
<gene>
    <name evidence="1" type="ORF">GCM10010387_15840</name>
</gene>
<accession>A0A918PWY4</accession>
<reference evidence="1" key="1">
    <citation type="journal article" date="2014" name="Int. J. Syst. Evol. Microbiol.">
        <title>Complete genome sequence of Corynebacterium casei LMG S-19264T (=DSM 44701T), isolated from a smear-ripened cheese.</title>
        <authorList>
            <consortium name="US DOE Joint Genome Institute (JGI-PGF)"/>
            <person name="Walter F."/>
            <person name="Albersmeier A."/>
            <person name="Kalinowski J."/>
            <person name="Ruckert C."/>
        </authorList>
    </citation>
    <scope>NUCLEOTIDE SEQUENCE</scope>
    <source>
        <strain evidence="1">JCM 4988</strain>
    </source>
</reference>
<dbReference type="EMBL" id="BMWG01000003">
    <property type="protein sequence ID" value="GGZ23485.1"/>
    <property type="molecule type" value="Genomic_DNA"/>
</dbReference>
<evidence type="ECO:0000313" key="1">
    <source>
        <dbReference type="EMBL" id="GGZ23485.1"/>
    </source>
</evidence>
<reference evidence="1" key="2">
    <citation type="submission" date="2020-09" db="EMBL/GenBank/DDBJ databases">
        <authorList>
            <person name="Sun Q."/>
            <person name="Ohkuma M."/>
        </authorList>
    </citation>
    <scope>NUCLEOTIDE SEQUENCE</scope>
    <source>
        <strain evidence="1">JCM 4988</strain>
    </source>
</reference>
<evidence type="ECO:0008006" key="3">
    <source>
        <dbReference type="Google" id="ProtNLM"/>
    </source>
</evidence>
<dbReference type="AlphaFoldDB" id="A0A918PWY4"/>
<proteinExistence type="predicted"/>
<dbReference type="RefSeq" id="WP_190122204.1">
    <property type="nucleotide sequence ID" value="NZ_BMWG01000003.1"/>
</dbReference>
<comment type="caution">
    <text evidence="1">The sequence shown here is derived from an EMBL/GenBank/DDBJ whole genome shotgun (WGS) entry which is preliminary data.</text>
</comment>
<keyword evidence="2" id="KW-1185">Reference proteome</keyword>
<organism evidence="1 2">
    <name type="scientific">Streptomyces inusitatus</name>
    <dbReference type="NCBI Taxonomy" id="68221"/>
    <lineage>
        <taxon>Bacteria</taxon>
        <taxon>Bacillati</taxon>
        <taxon>Actinomycetota</taxon>
        <taxon>Actinomycetes</taxon>
        <taxon>Kitasatosporales</taxon>
        <taxon>Streptomycetaceae</taxon>
        <taxon>Streptomyces</taxon>
    </lineage>
</organism>
<evidence type="ECO:0000313" key="2">
    <source>
        <dbReference type="Proteomes" id="UP000630936"/>
    </source>
</evidence>
<dbReference type="Proteomes" id="UP000630936">
    <property type="component" value="Unassembled WGS sequence"/>
</dbReference>
<name>A0A918PWY4_9ACTN</name>